<dbReference type="InterPro" id="IPR055060">
    <property type="entry name" value="ACOX_C_alpha1"/>
</dbReference>
<evidence type="ECO:0000313" key="18">
    <source>
        <dbReference type="Proteomes" id="UP000290517"/>
    </source>
</evidence>
<dbReference type="Proteomes" id="UP000290517">
    <property type="component" value="Unassembled WGS sequence"/>
</dbReference>
<dbReference type="Pfam" id="PF22924">
    <property type="entry name" value="ACOX_C_alpha1"/>
    <property type="match status" value="1"/>
</dbReference>
<feature type="region of interest" description="Disordered" evidence="11">
    <location>
        <begin position="1"/>
        <end position="33"/>
    </location>
</feature>
<evidence type="ECO:0000256" key="3">
    <source>
        <dbReference type="ARBA" id="ARBA00006288"/>
    </source>
</evidence>
<dbReference type="FunFam" id="1.20.140.10:FF:000007">
    <property type="entry name" value="Acyl-coenzyme A oxidase"/>
    <property type="match status" value="1"/>
</dbReference>
<keyword evidence="5" id="KW-0285">Flavoprotein</keyword>
<dbReference type="STRING" id="1713.GCA_000718325_01491"/>
<dbReference type="FunFam" id="1.20.140.10:FF:000010">
    <property type="entry name" value="Acyl-coenzyme A oxidase"/>
    <property type="match status" value="1"/>
</dbReference>
<evidence type="ECO:0000256" key="9">
    <source>
        <dbReference type="ARBA" id="ARBA00023098"/>
    </source>
</evidence>
<feature type="domain" description="Acyl-CoA oxidase C-terminal" evidence="12">
    <location>
        <begin position="542"/>
        <end position="674"/>
    </location>
</feature>
<feature type="compositionally biased region" description="Low complexity" evidence="11">
    <location>
        <begin position="714"/>
        <end position="727"/>
    </location>
</feature>
<evidence type="ECO:0000259" key="12">
    <source>
        <dbReference type="Pfam" id="PF01756"/>
    </source>
</evidence>
<dbReference type="AlphaFoldDB" id="A0A4Q1KSZ9"/>
<evidence type="ECO:0000259" key="13">
    <source>
        <dbReference type="Pfam" id="PF02771"/>
    </source>
</evidence>
<feature type="region of interest" description="Disordered" evidence="11">
    <location>
        <begin position="693"/>
        <end position="727"/>
    </location>
</feature>
<organism evidence="16 17">
    <name type="scientific">Oerskovia turbata</name>
    <dbReference type="NCBI Taxonomy" id="1713"/>
    <lineage>
        <taxon>Bacteria</taxon>
        <taxon>Bacillati</taxon>
        <taxon>Actinomycetota</taxon>
        <taxon>Actinomycetes</taxon>
        <taxon>Micrococcales</taxon>
        <taxon>Cellulomonadaceae</taxon>
        <taxon>Oerskovia</taxon>
    </lineage>
</organism>
<proteinExistence type="inferred from homology"/>
<dbReference type="EMBL" id="SDJQ01000015">
    <property type="protein sequence ID" value="RXR33258.1"/>
    <property type="molecule type" value="Genomic_DNA"/>
</dbReference>
<keyword evidence="8" id="KW-0560">Oxidoreductase</keyword>
<evidence type="ECO:0000256" key="6">
    <source>
        <dbReference type="ARBA" id="ARBA00022827"/>
    </source>
</evidence>
<keyword evidence="10" id="KW-0576">Peroxisome</keyword>
<dbReference type="InterPro" id="IPR012258">
    <property type="entry name" value="Acyl-CoA_oxidase"/>
</dbReference>
<evidence type="ECO:0000313" key="15">
    <source>
        <dbReference type="EMBL" id="RXR25654.1"/>
    </source>
</evidence>
<dbReference type="RefSeq" id="WP_051702870.1">
    <property type="nucleotide sequence ID" value="NZ_JOFV01000006.1"/>
</dbReference>
<dbReference type="GO" id="GO:0055088">
    <property type="term" value="P:lipid homeostasis"/>
    <property type="evidence" value="ECO:0007669"/>
    <property type="project" value="TreeGrafter"/>
</dbReference>
<reference evidence="17 18" key="1">
    <citation type="submission" date="2019-01" db="EMBL/GenBank/DDBJ databases">
        <title>Oerskovia turbata Genome sequencing and assembly.</title>
        <authorList>
            <person name="Dou T."/>
        </authorList>
    </citation>
    <scope>NUCLEOTIDE SEQUENCE [LARGE SCALE GENOMIC DNA]</scope>
    <source>
        <strain evidence="16 17">JCM12123</strain>
        <strain evidence="15 18">JCM3160</strain>
    </source>
</reference>
<dbReference type="InterPro" id="IPR002655">
    <property type="entry name" value="Acyl-CoA_oxidase_C"/>
</dbReference>
<dbReference type="OrthoDB" id="1144545at2"/>
<dbReference type="PANTHER" id="PTHR10909">
    <property type="entry name" value="ELECTRON TRANSPORT OXIDOREDUCTASE"/>
    <property type="match status" value="1"/>
</dbReference>
<accession>A0A4Q1KSZ9</accession>
<dbReference type="Pfam" id="PF01756">
    <property type="entry name" value="ACOX"/>
    <property type="match status" value="1"/>
</dbReference>
<evidence type="ECO:0000313" key="16">
    <source>
        <dbReference type="EMBL" id="RXR33258.1"/>
    </source>
</evidence>
<dbReference type="InterPro" id="IPR013786">
    <property type="entry name" value="AcylCoA_DH/ox_N"/>
</dbReference>
<dbReference type="GO" id="GO:0003997">
    <property type="term" value="F:acyl-CoA oxidase activity"/>
    <property type="evidence" value="ECO:0007669"/>
    <property type="project" value="UniProtKB-EC"/>
</dbReference>
<comment type="cofactor">
    <cofactor evidence="1">
        <name>FAD</name>
        <dbReference type="ChEBI" id="CHEBI:57692"/>
    </cofactor>
</comment>
<evidence type="ECO:0000256" key="2">
    <source>
        <dbReference type="ARBA" id="ARBA00004275"/>
    </source>
</evidence>
<dbReference type="SUPFAM" id="SSF47203">
    <property type="entry name" value="Acyl-CoA dehydrogenase C-terminal domain-like"/>
    <property type="match status" value="2"/>
</dbReference>
<evidence type="ECO:0000256" key="1">
    <source>
        <dbReference type="ARBA" id="ARBA00001974"/>
    </source>
</evidence>
<dbReference type="PIRSF" id="PIRSF000168">
    <property type="entry name" value="Acyl-CoA_oxidase"/>
    <property type="match status" value="1"/>
</dbReference>
<dbReference type="EC" id="1.3.3.6" evidence="4"/>
<dbReference type="GO" id="GO:0071949">
    <property type="term" value="F:FAD binding"/>
    <property type="evidence" value="ECO:0007669"/>
    <property type="project" value="InterPro"/>
</dbReference>
<feature type="domain" description="Acyl-CoA dehydrogenase/oxidase N-terminal" evidence="13">
    <location>
        <begin position="56"/>
        <end position="160"/>
    </location>
</feature>
<dbReference type="GO" id="GO:0005504">
    <property type="term" value="F:fatty acid binding"/>
    <property type="evidence" value="ECO:0007669"/>
    <property type="project" value="TreeGrafter"/>
</dbReference>
<dbReference type="Pfam" id="PF02771">
    <property type="entry name" value="Acyl-CoA_dh_N"/>
    <property type="match status" value="1"/>
</dbReference>
<protein>
    <recommendedName>
        <fullName evidence="4">acyl-CoA oxidase</fullName>
        <ecNumber evidence="4">1.3.3.6</ecNumber>
    </recommendedName>
</protein>
<dbReference type="Proteomes" id="UP000289805">
    <property type="component" value="Unassembled WGS sequence"/>
</dbReference>
<dbReference type="InterPro" id="IPR037069">
    <property type="entry name" value="AcylCoA_DH/ox_N_sf"/>
</dbReference>
<dbReference type="Gene3D" id="1.20.140.10">
    <property type="entry name" value="Butyryl-CoA Dehydrogenase, subunit A, domain 3"/>
    <property type="match status" value="2"/>
</dbReference>
<evidence type="ECO:0000256" key="4">
    <source>
        <dbReference type="ARBA" id="ARBA00012870"/>
    </source>
</evidence>
<keyword evidence="6" id="KW-0274">FAD</keyword>
<gene>
    <name evidence="15" type="ORF">EQW73_09040</name>
    <name evidence="16" type="ORF">EQW78_12305</name>
</gene>
<comment type="caution">
    <text evidence="16">The sequence shown here is derived from an EMBL/GenBank/DDBJ whole genome shotgun (WGS) entry which is preliminary data.</text>
</comment>
<dbReference type="GO" id="GO:0033540">
    <property type="term" value="P:fatty acid beta-oxidation using acyl-CoA oxidase"/>
    <property type="evidence" value="ECO:0007669"/>
    <property type="project" value="TreeGrafter"/>
</dbReference>
<dbReference type="InterPro" id="IPR009100">
    <property type="entry name" value="AcylCoA_DH/oxidase_NM_dom_sf"/>
</dbReference>
<dbReference type="Gene3D" id="2.40.110.10">
    <property type="entry name" value="Butyryl-CoA Dehydrogenase, subunit A, domain 2"/>
    <property type="match status" value="1"/>
</dbReference>
<dbReference type="FunFam" id="2.40.110.10:FF:000005">
    <property type="entry name" value="Acyl-coenzyme A oxidase"/>
    <property type="match status" value="1"/>
</dbReference>
<dbReference type="SUPFAM" id="SSF56645">
    <property type="entry name" value="Acyl-CoA dehydrogenase NM domain-like"/>
    <property type="match status" value="1"/>
</dbReference>
<keyword evidence="18" id="KW-1185">Reference proteome</keyword>
<evidence type="ECO:0000313" key="17">
    <source>
        <dbReference type="Proteomes" id="UP000289805"/>
    </source>
</evidence>
<dbReference type="InterPro" id="IPR046373">
    <property type="entry name" value="Acyl-CoA_Oxase/DH_mid-dom_sf"/>
</dbReference>
<keyword evidence="9" id="KW-0443">Lipid metabolism</keyword>
<evidence type="ECO:0000256" key="11">
    <source>
        <dbReference type="SAM" id="MobiDB-lite"/>
    </source>
</evidence>
<evidence type="ECO:0000256" key="7">
    <source>
        <dbReference type="ARBA" id="ARBA00022832"/>
    </source>
</evidence>
<feature type="domain" description="Acyl-CoA oxidase C-alpha1" evidence="14">
    <location>
        <begin position="317"/>
        <end position="476"/>
    </location>
</feature>
<keyword evidence="7" id="KW-0276">Fatty acid metabolism</keyword>
<comment type="similarity">
    <text evidence="3">Belongs to the acyl-CoA oxidase family.</text>
</comment>
<name>A0A4Q1KSZ9_9CELL</name>
<evidence type="ECO:0000256" key="5">
    <source>
        <dbReference type="ARBA" id="ARBA00022630"/>
    </source>
</evidence>
<sequence>MTTTSDRTASRDTRGDGAATSTSIPAAGVTPPMPAGEVRIDVADLSHQLLGRWADLRAKARATAGEERFQRIEGLSLTEHRERVMDQVKQLVEIGQVHRGFPTRLGGHDDAGGNLAGFEELVAADPSLQIKAGVQWGLFAAAILHLGTPEQQDRLLPAAMDASVPGAFAMTETGHGSDVASIATTATYDAATQEFVIHTPFRGAWKDYLGNAAVNGTAAVIFAQLVTNGVNHGVHAFYAPIRETTPDGGAGAFLPGVGGEDDGLKGGLNGIDNGRLHFTHVRVPRENLLARYGQVAQDGTYTSPIDSPGRRFFTMLGSLVQGRVSLDGAAITASKLGLATAVTYGNQRRQFNGASAVDEVVILDYGTHQRRLIPRIAQTYAMHFAHDRLLDLFDTVFSGENDTPETREDLETMAASLKPLSTWFALDTLQEAREACGGAGFLTENRLTSLRADMDVYVTFEGDNTVLLQLVAKRLLADYGKEFKDITPGQMARFVVEQAADAALHRTPLKRAAQTLADVGDPRRAVGHLKDVGNQRDLLTDRVETMVADVAAALRPAQKATPEKAAELFNEHQHELIEMAKAHADLLHWEAFTQALDTIEDAGTRQVLTWVRDLFGLTTIERNLAWYLINGRLSAQRARTVSGYVDRLVARLRPHAQDLVDAWGYGPEHLRAKIASGAEQTRQDEAREYYRQLRASGDEPVSEKSIKAREKAAAKAAARGGSKLARR</sequence>
<evidence type="ECO:0000259" key="14">
    <source>
        <dbReference type="Pfam" id="PF22924"/>
    </source>
</evidence>
<evidence type="ECO:0000256" key="10">
    <source>
        <dbReference type="ARBA" id="ARBA00023140"/>
    </source>
</evidence>
<feature type="compositionally biased region" description="Basic and acidic residues" evidence="11">
    <location>
        <begin position="701"/>
        <end position="713"/>
    </location>
</feature>
<dbReference type="InterPro" id="IPR036250">
    <property type="entry name" value="AcylCo_DH-like_C"/>
</dbReference>
<dbReference type="EMBL" id="SDJR01000005">
    <property type="protein sequence ID" value="RXR25654.1"/>
    <property type="molecule type" value="Genomic_DNA"/>
</dbReference>
<evidence type="ECO:0000256" key="8">
    <source>
        <dbReference type="ARBA" id="ARBA00023002"/>
    </source>
</evidence>
<dbReference type="PANTHER" id="PTHR10909:SF352">
    <property type="entry name" value="ACYL-COENZYME A OXIDASE-LIKE PROTEIN"/>
    <property type="match status" value="1"/>
</dbReference>
<comment type="subcellular location">
    <subcellularLocation>
        <location evidence="2">Peroxisome</location>
    </subcellularLocation>
</comment>
<dbReference type="Gene3D" id="1.10.540.10">
    <property type="entry name" value="Acyl-CoA dehydrogenase/oxidase, N-terminal domain"/>
    <property type="match status" value="1"/>
</dbReference>